<dbReference type="GO" id="GO:0046872">
    <property type="term" value="F:metal ion binding"/>
    <property type="evidence" value="ECO:0007669"/>
    <property type="project" value="InterPro"/>
</dbReference>
<keyword evidence="4" id="KW-1185">Reference proteome</keyword>
<protein>
    <submittedName>
        <fullName evidence="3">Ectonucleotide pyrophosphatase/phosphodiesterase family member 3</fullName>
    </submittedName>
</protein>
<name>S7MLU8_MYOBR</name>
<evidence type="ECO:0000313" key="4">
    <source>
        <dbReference type="Proteomes" id="UP000052978"/>
    </source>
</evidence>
<dbReference type="InterPro" id="IPR020821">
    <property type="entry name" value="ENPP1-3/EXOG-like_nuc-like"/>
</dbReference>
<dbReference type="AlphaFoldDB" id="S7MLU8"/>
<dbReference type="SUPFAM" id="SSF109640">
    <property type="entry name" value="KRAB domain (Kruppel-associated box)"/>
    <property type="match status" value="1"/>
</dbReference>
<dbReference type="SMART" id="SM00477">
    <property type="entry name" value="NUC"/>
    <property type="match status" value="1"/>
</dbReference>
<proteinExistence type="predicted"/>
<feature type="domain" description="KRAB" evidence="2">
    <location>
        <begin position="1"/>
        <end position="43"/>
    </location>
</feature>
<accession>S7MLU8</accession>
<dbReference type="GO" id="GO:0006355">
    <property type="term" value="P:regulation of DNA-templated transcription"/>
    <property type="evidence" value="ECO:0007669"/>
    <property type="project" value="InterPro"/>
</dbReference>
<dbReference type="PROSITE" id="PS50805">
    <property type="entry name" value="KRAB"/>
    <property type="match status" value="1"/>
</dbReference>
<dbReference type="SUPFAM" id="SSF54060">
    <property type="entry name" value="His-Me finger endonucleases"/>
    <property type="match status" value="1"/>
</dbReference>
<evidence type="ECO:0000259" key="2">
    <source>
        <dbReference type="PROSITE" id="PS50805"/>
    </source>
</evidence>
<evidence type="ECO:0000313" key="3">
    <source>
        <dbReference type="EMBL" id="EPQ05209.1"/>
    </source>
</evidence>
<reference evidence="3 4" key="1">
    <citation type="journal article" date="2013" name="Nat. Commun.">
        <title>Genome analysis reveals insights into physiology and longevity of the Brandt's bat Myotis brandtii.</title>
        <authorList>
            <person name="Seim I."/>
            <person name="Fang X."/>
            <person name="Xiong Z."/>
            <person name="Lobanov A.V."/>
            <person name="Huang Z."/>
            <person name="Ma S."/>
            <person name="Feng Y."/>
            <person name="Turanov A.A."/>
            <person name="Zhu Y."/>
            <person name="Lenz T.L."/>
            <person name="Gerashchenko M.V."/>
            <person name="Fan D."/>
            <person name="Hee Yim S."/>
            <person name="Yao X."/>
            <person name="Jordan D."/>
            <person name="Xiong Y."/>
            <person name="Ma Y."/>
            <person name="Lyapunov A.N."/>
            <person name="Chen G."/>
            <person name="Kulakova O.I."/>
            <person name="Sun Y."/>
            <person name="Lee S.G."/>
            <person name="Bronson R.T."/>
            <person name="Moskalev A.A."/>
            <person name="Sunyaev S.R."/>
            <person name="Zhang G."/>
            <person name="Krogh A."/>
            <person name="Wang J."/>
            <person name="Gladyshev V.N."/>
        </authorList>
    </citation>
    <scope>NUCLEOTIDE SEQUENCE [LARGE SCALE GENOMIC DNA]</scope>
</reference>
<dbReference type="Gene3D" id="3.40.570.10">
    <property type="entry name" value="Extracellular Endonuclease, subunit A"/>
    <property type="match status" value="1"/>
</dbReference>
<organism evidence="3 4">
    <name type="scientific">Myotis brandtii</name>
    <name type="common">Brandt's bat</name>
    <dbReference type="NCBI Taxonomy" id="109478"/>
    <lineage>
        <taxon>Eukaryota</taxon>
        <taxon>Metazoa</taxon>
        <taxon>Chordata</taxon>
        <taxon>Craniata</taxon>
        <taxon>Vertebrata</taxon>
        <taxon>Euteleostomi</taxon>
        <taxon>Mammalia</taxon>
        <taxon>Eutheria</taxon>
        <taxon>Laurasiatheria</taxon>
        <taxon>Chiroptera</taxon>
        <taxon>Yangochiroptera</taxon>
        <taxon>Vespertilionidae</taxon>
        <taxon>Myotis</taxon>
    </lineage>
</organism>
<dbReference type="InterPro" id="IPR001909">
    <property type="entry name" value="KRAB"/>
</dbReference>
<sequence length="214" mass="23876">MLENYRHLLSLGHCVAKPELIFKLEQGEEPRIVKGEFPSQSHPAYNRTSDSQYDALITSNLVPMYEAFQKIWDYFHSVLLLEHAKERNGVNVVSGPVFDYNYDGHFDDPSEITEYVNSSVPIPTHYFVVLTSCKNKSYTPDTCPGWLDVLSFVIPHRPTNVESCLDPDLSSNIHPNTQHRLWEAPNETASCTALPSASVAPSGGGGSAQHGETR</sequence>
<dbReference type="InterPro" id="IPR044925">
    <property type="entry name" value="His-Me_finger_sf"/>
</dbReference>
<dbReference type="eggNOG" id="KOG2645">
    <property type="taxonomic scope" value="Eukaryota"/>
</dbReference>
<evidence type="ECO:0000256" key="1">
    <source>
        <dbReference type="SAM" id="MobiDB-lite"/>
    </source>
</evidence>
<dbReference type="GO" id="GO:0003676">
    <property type="term" value="F:nucleic acid binding"/>
    <property type="evidence" value="ECO:0007669"/>
    <property type="project" value="InterPro"/>
</dbReference>
<dbReference type="Proteomes" id="UP000052978">
    <property type="component" value="Unassembled WGS sequence"/>
</dbReference>
<dbReference type="InterPro" id="IPR036051">
    <property type="entry name" value="KRAB_dom_sf"/>
</dbReference>
<dbReference type="EMBL" id="KE161754">
    <property type="protein sequence ID" value="EPQ05209.1"/>
    <property type="molecule type" value="Genomic_DNA"/>
</dbReference>
<dbReference type="GO" id="GO:0016787">
    <property type="term" value="F:hydrolase activity"/>
    <property type="evidence" value="ECO:0007669"/>
    <property type="project" value="InterPro"/>
</dbReference>
<dbReference type="InterPro" id="IPR044929">
    <property type="entry name" value="DNA/RNA_non-sp_Endonuclease_sf"/>
</dbReference>
<dbReference type="InterPro" id="IPR001604">
    <property type="entry name" value="Endo_G_ENPP1-like_dom"/>
</dbReference>
<feature type="region of interest" description="Disordered" evidence="1">
    <location>
        <begin position="194"/>
        <end position="214"/>
    </location>
</feature>
<gene>
    <name evidence="3" type="ORF">D623_10013720</name>
</gene>
<dbReference type="Pfam" id="PF01223">
    <property type="entry name" value="Endonuclease_NS"/>
    <property type="match status" value="1"/>
</dbReference>